<name>X1K7E2_9ZZZZ</name>
<feature type="non-terminal residue" evidence="1">
    <location>
        <position position="1"/>
    </location>
</feature>
<proteinExistence type="predicted"/>
<reference evidence="1" key="1">
    <citation type="journal article" date="2014" name="Front. Microbiol.">
        <title>High frequency of phylogenetically diverse reductive dehalogenase-homologous genes in deep subseafloor sedimentary metagenomes.</title>
        <authorList>
            <person name="Kawai M."/>
            <person name="Futagami T."/>
            <person name="Toyoda A."/>
            <person name="Takaki Y."/>
            <person name="Nishi S."/>
            <person name="Hori S."/>
            <person name="Arai W."/>
            <person name="Tsubouchi T."/>
            <person name="Morono Y."/>
            <person name="Uchiyama I."/>
            <person name="Ito T."/>
            <person name="Fujiyama A."/>
            <person name="Inagaki F."/>
            <person name="Takami H."/>
        </authorList>
    </citation>
    <scope>NUCLEOTIDE SEQUENCE</scope>
    <source>
        <strain evidence="1">Expedition CK06-06</strain>
    </source>
</reference>
<evidence type="ECO:0000313" key="1">
    <source>
        <dbReference type="EMBL" id="GAI02473.1"/>
    </source>
</evidence>
<accession>X1K7E2</accession>
<protein>
    <submittedName>
        <fullName evidence="1">Uncharacterized protein</fullName>
    </submittedName>
</protein>
<dbReference type="AlphaFoldDB" id="X1K7E2"/>
<gene>
    <name evidence="1" type="ORF">S06H3_20843</name>
</gene>
<organism evidence="1">
    <name type="scientific">marine sediment metagenome</name>
    <dbReference type="NCBI Taxonomy" id="412755"/>
    <lineage>
        <taxon>unclassified sequences</taxon>
        <taxon>metagenomes</taxon>
        <taxon>ecological metagenomes</taxon>
    </lineage>
</organism>
<dbReference type="EMBL" id="BARV01010852">
    <property type="protein sequence ID" value="GAI02473.1"/>
    <property type="molecule type" value="Genomic_DNA"/>
</dbReference>
<sequence>ISPDYVNTDGYSKYKLTLKRTEEDDFWPEPPCESTYGYAVSSGYSTRLKIKG</sequence>
<comment type="caution">
    <text evidence="1">The sequence shown here is derived from an EMBL/GenBank/DDBJ whole genome shotgun (WGS) entry which is preliminary data.</text>
</comment>